<dbReference type="Proteomes" id="UP000001055">
    <property type="component" value="Unassembled WGS sequence"/>
</dbReference>
<dbReference type="InParanoid" id="A9JX68"/>
<dbReference type="KEGG" id="pno:SNOG_20071"/>
<organism evidence="1 2">
    <name type="scientific">Phaeosphaeria nodorum (strain SN15 / ATCC MYA-4574 / FGSC 10173)</name>
    <name type="common">Glume blotch fungus</name>
    <name type="synonym">Parastagonospora nodorum</name>
    <dbReference type="NCBI Taxonomy" id="321614"/>
    <lineage>
        <taxon>Eukaryota</taxon>
        <taxon>Fungi</taxon>
        <taxon>Dikarya</taxon>
        <taxon>Ascomycota</taxon>
        <taxon>Pezizomycotina</taxon>
        <taxon>Dothideomycetes</taxon>
        <taxon>Pleosporomycetidae</taxon>
        <taxon>Pleosporales</taxon>
        <taxon>Pleosporineae</taxon>
        <taxon>Phaeosphaeriaceae</taxon>
        <taxon>Parastagonospora</taxon>
    </lineage>
</organism>
<name>A9JX68_PHANO</name>
<dbReference type="RefSeq" id="XP_001796904.1">
    <property type="nucleotide sequence ID" value="XM_001796852.1"/>
</dbReference>
<dbReference type="GeneID" id="5973783"/>
<sequence>MILLFLLVITVFALRLILTSRLHLFILTLQYILILFAPRRTLHQIFIHLFLFPTANILPTNLEPTRAMHLNRKLP</sequence>
<evidence type="ECO:0000313" key="2">
    <source>
        <dbReference type="Proteomes" id="UP000001055"/>
    </source>
</evidence>
<dbReference type="AlphaFoldDB" id="A9JX68"/>
<proteinExistence type="predicted"/>
<gene>
    <name evidence="1" type="ORF">SNOG_20071</name>
</gene>
<evidence type="ECO:0000313" key="1">
    <source>
        <dbReference type="EMBL" id="EDP89927.1"/>
    </source>
</evidence>
<reference evidence="2" key="1">
    <citation type="journal article" date="2007" name="Plant Cell">
        <title>Dothideomycete-plant interactions illuminated by genome sequencing and EST analysis of the wheat pathogen Stagonospora nodorum.</title>
        <authorList>
            <person name="Hane J.K."/>
            <person name="Lowe R.G."/>
            <person name="Solomon P.S."/>
            <person name="Tan K.C."/>
            <person name="Schoch C.L."/>
            <person name="Spatafora J.W."/>
            <person name="Crous P.W."/>
            <person name="Kodira C."/>
            <person name="Birren B.W."/>
            <person name="Galagan J.E."/>
            <person name="Torriani S.F."/>
            <person name="McDonald B.A."/>
            <person name="Oliver R.P."/>
        </authorList>
    </citation>
    <scope>NUCLEOTIDE SEQUENCE [LARGE SCALE GENOMIC DNA]</scope>
    <source>
        <strain evidence="2">SN15 / ATCC MYA-4574 / FGSC 10173</strain>
    </source>
</reference>
<accession>A9JX68</accession>
<protein>
    <submittedName>
        <fullName evidence="1">Uncharacterized protein</fullName>
    </submittedName>
</protein>
<dbReference type="HOGENOM" id="CLU_2671890_0_0_1"/>
<dbReference type="EMBL" id="CH445333">
    <property type="protein sequence ID" value="EDP89927.1"/>
    <property type="molecule type" value="Genomic_DNA"/>
</dbReference>